<feature type="region of interest" description="Disordered" evidence="1">
    <location>
        <begin position="271"/>
        <end position="322"/>
    </location>
</feature>
<dbReference type="AlphaFoldDB" id="A0A556V867"/>
<evidence type="ECO:0000313" key="3">
    <source>
        <dbReference type="EMBL" id="TSZ40546.1"/>
    </source>
</evidence>
<dbReference type="PANTHER" id="PTHR13309:SF0">
    <property type="entry name" value="FMR1-INTERACTING PROTEIN NUFIP1"/>
    <property type="match status" value="1"/>
</dbReference>
<protein>
    <submittedName>
        <fullName evidence="3">Nuclear fragile X mental retardation-interacting protein 1</fullName>
    </submittedName>
</protein>
<keyword evidence="4" id="KW-1185">Reference proteome</keyword>
<accession>A0A556V867</accession>
<dbReference type="GO" id="GO:0003723">
    <property type="term" value="F:RNA binding"/>
    <property type="evidence" value="ECO:0007669"/>
    <property type="project" value="InterPro"/>
</dbReference>
<gene>
    <name evidence="3" type="ORF">Baya_14262</name>
</gene>
<evidence type="ECO:0000256" key="1">
    <source>
        <dbReference type="SAM" id="MobiDB-lite"/>
    </source>
</evidence>
<feature type="compositionally biased region" description="Polar residues" evidence="1">
    <location>
        <begin position="53"/>
        <end position="69"/>
    </location>
</feature>
<dbReference type="InterPro" id="IPR019496">
    <property type="entry name" value="NUFIP1_cons_dom"/>
</dbReference>
<feature type="domain" description="FMR1-interacting protein 1 conserved" evidence="2">
    <location>
        <begin position="85"/>
        <end position="133"/>
    </location>
</feature>
<feature type="region of interest" description="Disordered" evidence="1">
    <location>
        <begin position="38"/>
        <end position="91"/>
    </location>
</feature>
<comment type="caution">
    <text evidence="3">The sequence shown here is derived from an EMBL/GenBank/DDBJ whole genome shotgun (WGS) entry which is preliminary data.</text>
</comment>
<sequence length="375" mass="42795">MAESERYSPSNSGWPNLQQATQQQYKFQALKDWNWFQTSPTSPWSPNPRCPFSSHSGPVQHRSTGFSNDQFRRIDRGRNQWRDRSHAPGTKRIKLDTPEEIAKWREERKRNYPTKSNIKKKIELIMVKEKRGDVLETSEFRHFKRCGNLPNMNRRGRGFQTPNGHAYEHKHIYPGIDMVKQASTLTCSSYNVDPLGALATSDPDSENEESVKEISVAPKKMTSALGSLMSSYGEDVTESDEEPEDALIVKSALALEENKALLAAYSSQPNQDIAPKLGKRPSTEESVISHQTQDLQSESHPQQSGWSCGREQRGRQYNKPRAGAQKCRPTLLEMLLAQDIRHERNVVLQCIRYIIHKEFFNIAHQDSKTLGETKG</sequence>
<proteinExistence type="predicted"/>
<dbReference type="GO" id="GO:0000492">
    <property type="term" value="P:box C/D snoRNP assembly"/>
    <property type="evidence" value="ECO:0007669"/>
    <property type="project" value="TreeGrafter"/>
</dbReference>
<dbReference type="OrthoDB" id="273070at2759"/>
<feature type="compositionally biased region" description="Basic and acidic residues" evidence="1">
    <location>
        <begin position="70"/>
        <end position="86"/>
    </location>
</feature>
<dbReference type="Pfam" id="PF10453">
    <property type="entry name" value="NUFIP1"/>
    <property type="match status" value="1"/>
</dbReference>
<reference evidence="3 4" key="1">
    <citation type="journal article" date="2019" name="Genome Biol. Evol.">
        <title>Whole-Genome Sequencing of the Giant Devil Catfish, Bagarius yarrelli.</title>
        <authorList>
            <person name="Jiang W."/>
            <person name="Lv Y."/>
            <person name="Cheng L."/>
            <person name="Yang K."/>
            <person name="Chao B."/>
            <person name="Wang X."/>
            <person name="Li Y."/>
            <person name="Pan X."/>
            <person name="You X."/>
            <person name="Zhang Y."/>
            <person name="Yang J."/>
            <person name="Li J."/>
            <person name="Zhang X."/>
            <person name="Liu S."/>
            <person name="Sun C."/>
            <person name="Yang J."/>
            <person name="Shi Q."/>
        </authorList>
    </citation>
    <scope>NUCLEOTIDE SEQUENCE [LARGE SCALE GENOMIC DNA]</scope>
    <source>
        <strain evidence="3">JWS20170419001</strain>
        <tissue evidence="3">Muscle</tissue>
    </source>
</reference>
<name>A0A556V867_BAGYA</name>
<evidence type="ECO:0000313" key="4">
    <source>
        <dbReference type="Proteomes" id="UP000319801"/>
    </source>
</evidence>
<feature type="region of interest" description="Disordered" evidence="1">
    <location>
        <begin position="1"/>
        <end position="20"/>
    </location>
</feature>
<feature type="compositionally biased region" description="Polar residues" evidence="1">
    <location>
        <begin position="284"/>
        <end position="306"/>
    </location>
</feature>
<dbReference type="Proteomes" id="UP000319801">
    <property type="component" value="Unassembled WGS sequence"/>
</dbReference>
<dbReference type="EMBL" id="VCAZ01000154">
    <property type="protein sequence ID" value="TSZ40546.1"/>
    <property type="molecule type" value="Genomic_DNA"/>
</dbReference>
<dbReference type="InterPro" id="IPR039136">
    <property type="entry name" value="NUFIP1-like"/>
</dbReference>
<evidence type="ECO:0000259" key="2">
    <source>
        <dbReference type="Pfam" id="PF10453"/>
    </source>
</evidence>
<dbReference type="PANTHER" id="PTHR13309">
    <property type="entry name" value="NUCLEAR FRAGILE X MENTAL RETARDATION PROTEIN INTERACTING PROTEIN 1"/>
    <property type="match status" value="1"/>
</dbReference>
<organism evidence="3 4">
    <name type="scientific">Bagarius yarrelli</name>
    <name type="common">Goonch</name>
    <name type="synonym">Bagrus yarrelli</name>
    <dbReference type="NCBI Taxonomy" id="175774"/>
    <lineage>
        <taxon>Eukaryota</taxon>
        <taxon>Metazoa</taxon>
        <taxon>Chordata</taxon>
        <taxon>Craniata</taxon>
        <taxon>Vertebrata</taxon>
        <taxon>Euteleostomi</taxon>
        <taxon>Actinopterygii</taxon>
        <taxon>Neopterygii</taxon>
        <taxon>Teleostei</taxon>
        <taxon>Ostariophysi</taxon>
        <taxon>Siluriformes</taxon>
        <taxon>Sisoridae</taxon>
        <taxon>Sisorinae</taxon>
        <taxon>Bagarius</taxon>
    </lineage>
</organism>
<dbReference type="GO" id="GO:0005634">
    <property type="term" value="C:nucleus"/>
    <property type="evidence" value="ECO:0007669"/>
    <property type="project" value="TreeGrafter"/>
</dbReference>
<feature type="compositionally biased region" description="Polar residues" evidence="1">
    <location>
        <begin position="7"/>
        <end position="17"/>
    </location>
</feature>